<dbReference type="Pfam" id="PF06844">
    <property type="entry name" value="DUF1244"/>
    <property type="match status" value="1"/>
</dbReference>
<dbReference type="AlphaFoldDB" id="A0A7G9TA73"/>
<organism evidence="2 3">
    <name type="scientific">Pseudoxanthomonas mexicana</name>
    <dbReference type="NCBI Taxonomy" id="128785"/>
    <lineage>
        <taxon>Bacteria</taxon>
        <taxon>Pseudomonadati</taxon>
        <taxon>Pseudomonadota</taxon>
        <taxon>Gammaproteobacteria</taxon>
        <taxon>Lysobacterales</taxon>
        <taxon>Lysobacteraceae</taxon>
        <taxon>Pseudoxanthomonas</taxon>
    </lineage>
</organism>
<evidence type="ECO:0000313" key="2">
    <source>
        <dbReference type="EMBL" id="QNN76998.1"/>
    </source>
</evidence>
<dbReference type="Proteomes" id="UP000515838">
    <property type="component" value="Chromosome"/>
</dbReference>
<dbReference type="InterPro" id="IPR023163">
    <property type="entry name" value="SMc04008-like_domain"/>
</dbReference>
<dbReference type="Gene3D" id="1.10.3340.10">
    <property type="entry name" value="SMc04008-like"/>
    <property type="match status" value="1"/>
</dbReference>
<protein>
    <submittedName>
        <fullName evidence="2">DUF1244 domain-containing protein</fullName>
    </submittedName>
</protein>
<accession>A0A7G9TA73</accession>
<sequence length="98" mass="11280">MTDTDALEAAAFRRLLKHLNEERTDVQNIDLMILAGFCRNCLADWYREAAREAGVAMDKDQARERVYGMPFADWKARHQREATPEQLAAFKAAQERHG</sequence>
<evidence type="ECO:0000313" key="3">
    <source>
        <dbReference type="Proteomes" id="UP000515838"/>
    </source>
</evidence>
<dbReference type="EMBL" id="CP060731">
    <property type="protein sequence ID" value="QNN76998.1"/>
    <property type="molecule type" value="Genomic_DNA"/>
</dbReference>
<feature type="domain" description="SMc04008-like" evidence="1">
    <location>
        <begin position="26"/>
        <end position="91"/>
    </location>
</feature>
<dbReference type="RefSeq" id="WP_187572700.1">
    <property type="nucleotide sequence ID" value="NZ_CP060731.1"/>
</dbReference>
<reference evidence="2 3" key="1">
    <citation type="submission" date="2020-08" db="EMBL/GenBank/DDBJ databases">
        <title>Streptomycin Non-resistant strain, P. mexicana.</title>
        <authorList>
            <person name="Ganesh-Kumar S."/>
            <person name="Zhe T."/>
            <person name="Yu Z."/>
            <person name="Min Y."/>
        </authorList>
    </citation>
    <scope>NUCLEOTIDE SEQUENCE [LARGE SCALE GENOMIC DNA]</scope>
    <source>
        <strain evidence="2 3">GTZY2</strain>
    </source>
</reference>
<name>A0A7G9TA73_PSEMX</name>
<dbReference type="GeneID" id="81472052"/>
<gene>
    <name evidence="2" type="ORF">IAE60_13795</name>
</gene>
<evidence type="ECO:0000259" key="1">
    <source>
        <dbReference type="Pfam" id="PF06844"/>
    </source>
</evidence>
<dbReference type="InterPro" id="IPR036810">
    <property type="entry name" value="SMc04008-like_sf"/>
</dbReference>
<dbReference type="SUPFAM" id="SSF158757">
    <property type="entry name" value="SMc04008-like"/>
    <property type="match status" value="1"/>
</dbReference>
<proteinExistence type="predicted"/>